<dbReference type="EnsemblMetazoa" id="PHUM354400-RA">
    <property type="protein sequence ID" value="PHUM354400-PA"/>
    <property type="gene ID" value="PHUM354400"/>
</dbReference>
<organism>
    <name type="scientific">Pediculus humanus subsp. corporis</name>
    <name type="common">Body louse</name>
    <dbReference type="NCBI Taxonomy" id="121224"/>
    <lineage>
        <taxon>Eukaryota</taxon>
        <taxon>Metazoa</taxon>
        <taxon>Ecdysozoa</taxon>
        <taxon>Arthropoda</taxon>
        <taxon>Hexapoda</taxon>
        <taxon>Insecta</taxon>
        <taxon>Pterygota</taxon>
        <taxon>Neoptera</taxon>
        <taxon>Paraneoptera</taxon>
        <taxon>Psocodea</taxon>
        <taxon>Troctomorpha</taxon>
        <taxon>Phthiraptera</taxon>
        <taxon>Anoplura</taxon>
        <taxon>Pediculidae</taxon>
        <taxon>Pediculus</taxon>
    </lineage>
</organism>
<dbReference type="Proteomes" id="UP000009046">
    <property type="component" value="Unassembled WGS sequence"/>
</dbReference>
<dbReference type="PROSITE" id="PS51340">
    <property type="entry name" value="MOSC"/>
    <property type="match status" value="1"/>
</dbReference>
<dbReference type="VEuPathDB" id="VectorBase:PHUM354400"/>
<dbReference type="GO" id="GO:0030151">
    <property type="term" value="F:molybdenum ion binding"/>
    <property type="evidence" value="ECO:0007669"/>
    <property type="project" value="UniProtKB-UniRule"/>
</dbReference>
<dbReference type="InterPro" id="IPR028886">
    <property type="entry name" value="MoCo_sulfurase"/>
</dbReference>
<protein>
    <recommendedName>
        <fullName evidence="4">Molybdenum cofactor sulfurase</fullName>
        <shortName evidence="4">MCS</shortName>
        <shortName evidence="4">MOS</shortName>
        <shortName evidence="4">MoCo sulfurase</shortName>
        <ecNumber evidence="4">2.8.1.9</ecNumber>
    </recommendedName>
    <alternativeName>
        <fullName evidence="4">Molybdenum cofactor sulfurtransferase</fullName>
    </alternativeName>
    <alternativeName>
        <fullName evidence="4">Protein maroon-like</fullName>
        <shortName evidence="4">Ma-l</shortName>
    </alternativeName>
</protein>
<comment type="function">
    <text evidence="4">Sulfurates the molybdenum cofactor. Sulfation of molybdenum is essential for xanthine dehydrogenase (XDH) and aldehyde oxidase (ADO) enzymes in which molybdenum cofactor is liganded by 1 oxygen and 1 sulfur atom in active form.</text>
</comment>
<reference evidence="6" key="1">
    <citation type="submission" date="2007-04" db="EMBL/GenBank/DDBJ databases">
        <title>Annotation of Pediculus humanus corporis strain USDA.</title>
        <authorList>
            <person name="Kirkness E."/>
            <person name="Hannick L."/>
            <person name="Hass B."/>
            <person name="Bruggner R."/>
            <person name="Lawson D."/>
            <person name="Bidwell S."/>
            <person name="Joardar V."/>
            <person name="Caler E."/>
            <person name="Walenz B."/>
            <person name="Inman J."/>
            <person name="Schobel S."/>
            <person name="Galinsky K."/>
            <person name="Amedeo P."/>
            <person name="Strausberg R."/>
        </authorList>
    </citation>
    <scope>NUCLEOTIDE SEQUENCE</scope>
    <source>
        <strain evidence="6">USDA</strain>
    </source>
</reference>
<dbReference type="HAMAP" id="MF_03050">
    <property type="entry name" value="MOCOS"/>
    <property type="match status" value="1"/>
</dbReference>
<keyword evidence="1 4" id="KW-0808">Transferase</keyword>
<dbReference type="EMBL" id="AAZO01004118">
    <property type="status" value="NOT_ANNOTATED_CDS"/>
    <property type="molecule type" value="Genomic_DNA"/>
</dbReference>
<dbReference type="eggNOG" id="KOG2142">
    <property type="taxonomic scope" value="Eukaryota"/>
</dbReference>
<dbReference type="OrthoDB" id="420046at2759"/>
<reference evidence="7" key="3">
    <citation type="submission" date="2021-02" db="UniProtKB">
        <authorList>
            <consortium name="EnsemblMetazoa"/>
        </authorList>
    </citation>
    <scope>IDENTIFICATION</scope>
    <source>
        <strain evidence="7">USDA</strain>
    </source>
</reference>
<evidence type="ECO:0000256" key="3">
    <source>
        <dbReference type="ARBA" id="ARBA00023150"/>
    </source>
</evidence>
<evidence type="ECO:0000313" key="7">
    <source>
        <dbReference type="EnsemblMetazoa" id="PHUM354400-PA"/>
    </source>
</evidence>
<dbReference type="PANTHER" id="PTHR14237">
    <property type="entry name" value="MOLYBDOPTERIN COFACTOR SULFURASE MOSC"/>
    <property type="match status" value="1"/>
</dbReference>
<comment type="cofactor">
    <cofactor evidence="4">
        <name>pyridoxal 5'-phosphate</name>
        <dbReference type="ChEBI" id="CHEBI:597326"/>
    </cofactor>
</comment>
<dbReference type="Pfam" id="PF03476">
    <property type="entry name" value="MOSC_N"/>
    <property type="match status" value="1"/>
</dbReference>
<dbReference type="STRING" id="121224.E0VP85"/>
<dbReference type="Gene3D" id="3.40.640.10">
    <property type="entry name" value="Type I PLP-dependent aspartate aminotransferase-like (Major domain)"/>
    <property type="match status" value="1"/>
</dbReference>
<gene>
    <name evidence="7" type="primary">8232024</name>
    <name evidence="4" type="synonym">mal</name>
    <name evidence="6" type="ORF">Phum_PHUM354400</name>
</gene>
<dbReference type="Gene3D" id="3.90.1150.10">
    <property type="entry name" value="Aspartate Aminotransferase, domain 1"/>
    <property type="match status" value="1"/>
</dbReference>
<dbReference type="Pfam" id="PF00266">
    <property type="entry name" value="Aminotran_5"/>
    <property type="match status" value="2"/>
</dbReference>
<dbReference type="EC" id="2.8.1.9" evidence="4"/>
<dbReference type="OMA" id="PCTRCQM"/>
<dbReference type="CTD" id="8232024"/>
<evidence type="ECO:0000256" key="1">
    <source>
        <dbReference type="ARBA" id="ARBA00022679"/>
    </source>
</evidence>
<dbReference type="InterPro" id="IPR011037">
    <property type="entry name" value="Pyrv_Knase-like_insert_dom_sf"/>
</dbReference>
<sequence>MMERVYDDKIITKIYQEFPNTKDVCYLDHAGATLYSEKQIKNHLNDLLSNVYGNPHSLNHSSKQSLDLIDQVRQRILKFFHATPDEYSLIFTSSATSAIKLLFENFNWNSNFEDEEFYHDTESDFFQNSSQSTPTAQSAFVYTQSNHTSVVGGRELAQEKNIPFYCLGYEEANTLMSDHNHVPTNETYPTCNSIFAYPAQCNYSGKKYPLEWIKKVHTGILDSYGNSNRKRHSKWFCLLDAASYCSTSDLDLSQVHPDFVCISFYKIFGYPTGLGALLVRNQSSYVLKKKYFGGGTVEIALPFQNYHKKRKTLHERFEDGTIPFLTIISLEHGLNTLNRLNLNMKLISNHVFELARLTVKKLKSLIHWNGTPAVEIYADTNYDDVRTQGGIVNFNLKRANHQYIGFVEVLHMANLRKIYIRTGCFCNLGACQKHLNLSDADLKLYYQAGHVCGDAKDLIDGKPTGSIRVSFGYMSTENDVNKLVNMIKETFVELTPQIMPYKRKITSNGSGKYLSKILLFPIKSCGAMEVTSWKLNSKGLEYDREWMVTTTSGVCLTQKQEPKLCMICPNINLKNQTLTLTFDKKDAITFPIDFDDNNNNQYGLCESKVCNNFIQAYDCGENVSQWLSAHLNIEGLRLVKQSKNDNRSSKKSKNVKNENSVKLSLTNQAQFLMINNESVRWLHEIINQDGDLDFNNVSNRFRGNFYIEGGVEFSENNWKTVSIGSVKFKVEGPCGRCQMICIDQKTGEKNRKPLVALSRALSGKLQFGIYLSQQIQPEIKKEEIVINVGDVIEITE</sequence>
<dbReference type="InParanoid" id="E0VP85"/>
<feature type="active site" evidence="4">
    <location>
        <position position="426"/>
    </location>
</feature>
<evidence type="ECO:0000313" key="6">
    <source>
        <dbReference type="EMBL" id="EEB15191.1"/>
    </source>
</evidence>
<dbReference type="GeneID" id="8232024"/>
<dbReference type="GO" id="GO:0030170">
    <property type="term" value="F:pyridoxal phosphate binding"/>
    <property type="evidence" value="ECO:0007669"/>
    <property type="project" value="UniProtKB-UniRule"/>
</dbReference>
<dbReference type="GO" id="GO:0008265">
    <property type="term" value="F:molybdenum cofactor sulfurtransferase activity"/>
    <property type="evidence" value="ECO:0007669"/>
    <property type="project" value="UniProtKB-UniRule"/>
</dbReference>
<dbReference type="SUPFAM" id="SSF50800">
    <property type="entry name" value="PK beta-barrel domain-like"/>
    <property type="match status" value="1"/>
</dbReference>
<keyword evidence="3 4" id="KW-0501">Molybdenum cofactor biosynthesis</keyword>
<dbReference type="InterPro" id="IPR015424">
    <property type="entry name" value="PyrdxlP-dep_Trfase"/>
</dbReference>
<comment type="catalytic activity">
    <reaction evidence="4">
        <text>Mo-molybdopterin + L-cysteine + AH2 = thio-Mo-molybdopterin + L-alanine + A + H2O</text>
        <dbReference type="Rhea" id="RHEA:42636"/>
        <dbReference type="ChEBI" id="CHEBI:13193"/>
        <dbReference type="ChEBI" id="CHEBI:15377"/>
        <dbReference type="ChEBI" id="CHEBI:17499"/>
        <dbReference type="ChEBI" id="CHEBI:35235"/>
        <dbReference type="ChEBI" id="CHEBI:57972"/>
        <dbReference type="ChEBI" id="CHEBI:71302"/>
        <dbReference type="ChEBI" id="CHEBI:82685"/>
        <dbReference type="EC" id="2.8.1.9"/>
    </reaction>
</comment>
<feature type="modified residue" description="N6-(pyridoxal phosphate)lysine" evidence="4">
    <location>
        <position position="266"/>
    </location>
</feature>
<evidence type="ECO:0000313" key="8">
    <source>
        <dbReference type="Proteomes" id="UP000009046"/>
    </source>
</evidence>
<dbReference type="AlphaFoldDB" id="E0VP85"/>
<name>E0VP85_PEDHC</name>
<dbReference type="InterPro" id="IPR015421">
    <property type="entry name" value="PyrdxlP-dep_Trfase_major"/>
</dbReference>
<reference evidence="6" key="2">
    <citation type="submission" date="2007-04" db="EMBL/GenBank/DDBJ databases">
        <title>The genome of the human body louse.</title>
        <authorList>
            <consortium name="The Human Body Louse Genome Consortium"/>
            <person name="Kirkness E."/>
            <person name="Walenz B."/>
            <person name="Hass B."/>
            <person name="Bruggner R."/>
            <person name="Strausberg R."/>
        </authorList>
    </citation>
    <scope>NUCLEOTIDE SEQUENCE</scope>
    <source>
        <strain evidence="6">USDA</strain>
    </source>
</reference>
<evidence type="ECO:0000256" key="2">
    <source>
        <dbReference type="ARBA" id="ARBA00022898"/>
    </source>
</evidence>
<dbReference type="SUPFAM" id="SSF141673">
    <property type="entry name" value="MOSC N-terminal domain-like"/>
    <property type="match status" value="1"/>
</dbReference>
<dbReference type="GO" id="GO:0016829">
    <property type="term" value="F:lyase activity"/>
    <property type="evidence" value="ECO:0007669"/>
    <property type="project" value="UniProtKB-UniRule"/>
</dbReference>
<dbReference type="FunCoup" id="E0VP85">
    <property type="interactions" value="135"/>
</dbReference>
<dbReference type="GO" id="GO:0006777">
    <property type="term" value="P:Mo-molybdopterin cofactor biosynthetic process"/>
    <property type="evidence" value="ECO:0007669"/>
    <property type="project" value="UniProtKB-UniRule"/>
</dbReference>
<dbReference type="InterPro" id="IPR000192">
    <property type="entry name" value="Aminotrans_V_dom"/>
</dbReference>
<dbReference type="InterPro" id="IPR005303">
    <property type="entry name" value="MOCOS_middle"/>
</dbReference>
<dbReference type="InterPro" id="IPR015422">
    <property type="entry name" value="PyrdxlP-dep_Trfase_small"/>
</dbReference>
<feature type="domain" description="MOSC" evidence="5">
    <location>
        <begin position="636"/>
        <end position="795"/>
    </location>
</feature>
<keyword evidence="2 4" id="KW-0663">Pyridoxal phosphate</keyword>
<dbReference type="KEGG" id="phu:Phum_PHUM354400"/>
<dbReference type="EMBL" id="DS235357">
    <property type="protein sequence ID" value="EEB15191.1"/>
    <property type="molecule type" value="Genomic_DNA"/>
</dbReference>
<proteinExistence type="inferred from homology"/>
<evidence type="ECO:0000259" key="5">
    <source>
        <dbReference type="PROSITE" id="PS51340"/>
    </source>
</evidence>
<dbReference type="RefSeq" id="XP_002427929.1">
    <property type="nucleotide sequence ID" value="XM_002427884.1"/>
</dbReference>
<dbReference type="SUPFAM" id="SSF53383">
    <property type="entry name" value="PLP-dependent transferases"/>
    <property type="match status" value="1"/>
</dbReference>
<evidence type="ECO:0000256" key="4">
    <source>
        <dbReference type="HAMAP-Rule" id="MF_03050"/>
    </source>
</evidence>
<comment type="similarity">
    <text evidence="4">Belongs to the class-V pyridoxal-phosphate-dependent aminotransferase family. MOCOS subfamily.</text>
</comment>
<dbReference type="Pfam" id="PF03473">
    <property type="entry name" value="MOSC"/>
    <property type="match status" value="1"/>
</dbReference>
<dbReference type="HOGENOM" id="CLU_010913_0_1_1"/>
<keyword evidence="8" id="KW-1185">Reference proteome</keyword>
<accession>E0VP85</accession>
<dbReference type="PANTHER" id="PTHR14237:SF80">
    <property type="entry name" value="MOLYBDENUM COFACTOR SULFURASE"/>
    <property type="match status" value="1"/>
</dbReference>
<dbReference type="InterPro" id="IPR005302">
    <property type="entry name" value="MoCF_Sase_C"/>
</dbReference>